<dbReference type="PANTHER" id="PTHR42345">
    <property type="entry name" value="TPR_REGION DOMAIN-CONTAINING PROTEIN"/>
    <property type="match status" value="1"/>
</dbReference>
<organism evidence="2 3">
    <name type="scientific">Hyphodiscus hymeniophilus</name>
    <dbReference type="NCBI Taxonomy" id="353542"/>
    <lineage>
        <taxon>Eukaryota</taxon>
        <taxon>Fungi</taxon>
        <taxon>Dikarya</taxon>
        <taxon>Ascomycota</taxon>
        <taxon>Pezizomycotina</taxon>
        <taxon>Leotiomycetes</taxon>
        <taxon>Helotiales</taxon>
        <taxon>Hyphodiscaceae</taxon>
        <taxon>Hyphodiscus</taxon>
    </lineage>
</organism>
<protein>
    <submittedName>
        <fullName evidence="2">Uncharacterized protein</fullName>
    </submittedName>
</protein>
<feature type="compositionally biased region" description="Polar residues" evidence="1">
    <location>
        <begin position="70"/>
        <end position="83"/>
    </location>
</feature>
<sequence>MPSFSSWLGRSRKEGGHIDEQERKDLGSSVEDGDSRNLQRRSTKRELFRKLLKRSSTQSNSNRRSGQSVFYANNTFKAQSNLGIASPASPDKPPTSMADPNKPLPPPPAHSTQPEPVERPVKKLDRIISPITLPDLHELFSGAPQFFVRSEGHHTGAPHPSVAFPWDIELEIRDLSDHRQIHDHAWSSVSAWPHISRDVEKDPDAVKEHREKRRAHYLPRCRERPNMLSMQGLEPGTMGFQAALEMGVADALQVPNENPPDSDADGLADRRMEFLRDKNGVRPLTESTLLELLTGASTDYDENPSKRPTIELYTELFTRILFPPVRVTDSDDPYSLPVQIEALIDVLRSPNIWFDFSLVEWRIRLGQILWGLPTEDEILVNNEVANGLGDQKYWLLLQVLLSCELLLRLDAISADIDHGIEEPRKSELQRFDKKTTSSVRWSLILARQWLENIKIERTDSGATLDNKAPTGWLASFTSSPLAKESKIDEKVHNVQFYGRHQNRQLSGLLHFARKLNWPNLESIQVKVASNGIKIPETPLGTPSAGTPRSMSSQRSSSYFTNRPNMRRGLSKQRMSAMIHPQGWLSNSYISGFILPGEGMSHFLISTLLENDTVALARLGEEANLCGGFIYQDRSFWSTASIVGRVLAAGKEASECMGWVSSPVTPRGCGESWVHIEVELNPQTESHRDAKPRIWHKSAVERDGHIIGGADLSSVLPGDFIIPSDESIQAPLLIKLESFDLFATTDSTHTTPTKETPTPVSDMSELPSIRSYSAMIRFSVDVDGEEKREVNLALSNDVYFATVFPCVASSHMNILKTPTSPSFKSHEQPGSSATHLGTLILNHFVILPGLTNTGHPLHKGYTFTKLALSTVLAMPATLPFTSLLSPPQSPSGESTQSTTHTTNSPIPKVLVIDCTDNTMTAFPPRPSPSPHSLPGTKVRRNGSDIDILARALCAERGWNAMISRRGRVCLSCSVREASALGWRVVLRFA</sequence>
<comment type="caution">
    <text evidence="2">The sequence shown here is derived from an EMBL/GenBank/DDBJ whole genome shotgun (WGS) entry which is preliminary data.</text>
</comment>
<dbReference type="AlphaFoldDB" id="A0A9P6VP80"/>
<dbReference type="Proteomes" id="UP000785200">
    <property type="component" value="Unassembled WGS sequence"/>
</dbReference>
<evidence type="ECO:0000313" key="3">
    <source>
        <dbReference type="Proteomes" id="UP000785200"/>
    </source>
</evidence>
<reference evidence="2" key="1">
    <citation type="submission" date="2019-07" db="EMBL/GenBank/DDBJ databases">
        <title>Hyphodiscus hymeniophilus genome sequencing and assembly.</title>
        <authorList>
            <person name="Kramer G."/>
            <person name="Nodwell J."/>
        </authorList>
    </citation>
    <scope>NUCLEOTIDE SEQUENCE</scope>
    <source>
        <strain evidence="2">ATCC 34498</strain>
    </source>
</reference>
<feature type="region of interest" description="Disordered" evidence="1">
    <location>
        <begin position="1"/>
        <end position="120"/>
    </location>
</feature>
<keyword evidence="3" id="KW-1185">Reference proteome</keyword>
<feature type="region of interest" description="Disordered" evidence="1">
    <location>
        <begin position="534"/>
        <end position="564"/>
    </location>
</feature>
<dbReference type="EMBL" id="VNKQ01000004">
    <property type="protein sequence ID" value="KAG0651665.1"/>
    <property type="molecule type" value="Genomic_DNA"/>
</dbReference>
<feature type="region of interest" description="Disordered" evidence="1">
    <location>
        <begin position="882"/>
        <end position="903"/>
    </location>
</feature>
<dbReference type="PANTHER" id="PTHR42345:SF2">
    <property type="entry name" value="HELICASE-LIKE PROTEIN"/>
    <property type="match status" value="1"/>
</dbReference>
<feature type="compositionally biased region" description="Low complexity" evidence="1">
    <location>
        <begin position="548"/>
        <end position="557"/>
    </location>
</feature>
<accession>A0A9P6VP80</accession>
<name>A0A9P6VP80_9HELO</name>
<proteinExistence type="predicted"/>
<feature type="compositionally biased region" description="Low complexity" evidence="1">
    <location>
        <begin position="54"/>
        <end position="68"/>
    </location>
</feature>
<evidence type="ECO:0000313" key="2">
    <source>
        <dbReference type="EMBL" id="KAG0651665.1"/>
    </source>
</evidence>
<feature type="compositionally biased region" description="Basic and acidic residues" evidence="1">
    <location>
        <begin position="11"/>
        <end position="26"/>
    </location>
</feature>
<gene>
    <name evidence="2" type="ORF">D0Z07_1625</name>
</gene>
<evidence type="ECO:0000256" key="1">
    <source>
        <dbReference type="SAM" id="MobiDB-lite"/>
    </source>
</evidence>
<dbReference type="OrthoDB" id="5420387at2759"/>